<comment type="similarity">
    <text evidence="1">Belongs to the LytR/CpsA/Psr (LCP) family.</text>
</comment>
<dbReference type="Proteomes" id="UP000184038">
    <property type="component" value="Unassembled WGS sequence"/>
</dbReference>
<name>A0A1M7LLB4_9FIRM</name>
<reference evidence="3 4" key="1">
    <citation type="submission" date="2016-11" db="EMBL/GenBank/DDBJ databases">
        <authorList>
            <person name="Jaros S."/>
            <person name="Januszkiewicz K."/>
            <person name="Wedrychowicz H."/>
        </authorList>
    </citation>
    <scope>NUCLEOTIDE SEQUENCE [LARGE SCALE GENOMIC DNA]</scope>
    <source>
        <strain evidence="3 4">DSM 15930</strain>
    </source>
</reference>
<dbReference type="Pfam" id="PF03816">
    <property type="entry name" value="LytR_cpsA_psr"/>
    <property type="match status" value="1"/>
</dbReference>
<dbReference type="EMBL" id="FRCP01000017">
    <property type="protein sequence ID" value="SHM78929.1"/>
    <property type="molecule type" value="Genomic_DNA"/>
</dbReference>
<protein>
    <submittedName>
        <fullName evidence="3">Transcriptional attenuator, LytR family</fullName>
    </submittedName>
</protein>
<sequence length="320" mass="36092">MTRKQRKRFLYKFTFIFLLLLSAATGFLLAEAKIRVYGVLDGLNREDGVSLSSVDLEDVDLVEDNRIINILLVGSDKRATWTQTGRSDSAMIATLDLKHKKLKLTSLMRDMYLTIPGYGENRFNAAYSFGGVSLMYETIASNFGIRLDGYAVVDFSAFKKVINTIGGVKITLTDEEYQYLTTAYKKGSVLDLQPGTNVMNGTQALAYTRIRQDAQGDFGRTERQRKVLQAIFTEAKSLSLSELIELAEELMPCISTDLSNDQIMSYMQSVLMLGTTEIDQMRIPVDNSYEQRRINNKAVLVPEMETNVNALQDFIYNYGD</sequence>
<dbReference type="Gene3D" id="3.40.630.190">
    <property type="entry name" value="LCP protein"/>
    <property type="match status" value="1"/>
</dbReference>
<dbReference type="InterPro" id="IPR050922">
    <property type="entry name" value="LytR/CpsA/Psr_CW_biosynth"/>
</dbReference>
<dbReference type="PANTHER" id="PTHR33392:SF6">
    <property type="entry name" value="POLYISOPRENYL-TEICHOIC ACID--PEPTIDOGLYCAN TEICHOIC ACID TRANSFERASE TAGU"/>
    <property type="match status" value="1"/>
</dbReference>
<gene>
    <name evidence="3" type="ORF">SAMN02746066_03287</name>
</gene>
<evidence type="ECO:0000313" key="4">
    <source>
        <dbReference type="Proteomes" id="UP000184038"/>
    </source>
</evidence>
<accession>A0A1M7LLB4</accession>
<dbReference type="InterPro" id="IPR004474">
    <property type="entry name" value="LytR_CpsA_psr"/>
</dbReference>
<dbReference type="NCBIfam" id="TIGR00350">
    <property type="entry name" value="lytR_cpsA_psr"/>
    <property type="match status" value="1"/>
</dbReference>
<dbReference type="STRING" id="1120996.SAMN02746066_03287"/>
<dbReference type="PANTHER" id="PTHR33392">
    <property type="entry name" value="POLYISOPRENYL-TEICHOIC ACID--PEPTIDOGLYCAN TEICHOIC ACID TRANSFERASE TAGU"/>
    <property type="match status" value="1"/>
</dbReference>
<evidence type="ECO:0000259" key="2">
    <source>
        <dbReference type="Pfam" id="PF03816"/>
    </source>
</evidence>
<feature type="domain" description="Cell envelope-related transcriptional attenuator" evidence="2">
    <location>
        <begin position="86"/>
        <end position="236"/>
    </location>
</feature>
<dbReference type="OrthoDB" id="27330at2"/>
<proteinExistence type="inferred from homology"/>
<dbReference type="AlphaFoldDB" id="A0A1M7LLB4"/>
<organism evidence="3 4">
    <name type="scientific">Anaerosporobacter mobilis DSM 15930</name>
    <dbReference type="NCBI Taxonomy" id="1120996"/>
    <lineage>
        <taxon>Bacteria</taxon>
        <taxon>Bacillati</taxon>
        <taxon>Bacillota</taxon>
        <taxon>Clostridia</taxon>
        <taxon>Lachnospirales</taxon>
        <taxon>Lachnospiraceae</taxon>
        <taxon>Anaerosporobacter</taxon>
    </lineage>
</organism>
<evidence type="ECO:0000313" key="3">
    <source>
        <dbReference type="EMBL" id="SHM78929.1"/>
    </source>
</evidence>
<dbReference type="RefSeq" id="WP_073289489.1">
    <property type="nucleotide sequence ID" value="NZ_FRCP01000017.1"/>
</dbReference>
<evidence type="ECO:0000256" key="1">
    <source>
        <dbReference type="ARBA" id="ARBA00006068"/>
    </source>
</evidence>
<keyword evidence="4" id="KW-1185">Reference proteome</keyword>